<dbReference type="STRING" id="6336.A0A0V0RI28"/>
<evidence type="ECO:0000313" key="2">
    <source>
        <dbReference type="Proteomes" id="UP000054630"/>
    </source>
</evidence>
<gene>
    <name evidence="1" type="ORF">T07_11699</name>
</gene>
<protein>
    <recommendedName>
        <fullName evidence="3">Reverse transcriptase domain-containing protein</fullName>
    </recommendedName>
</protein>
<dbReference type="EMBL" id="JYDL01000172">
    <property type="protein sequence ID" value="KRX14103.1"/>
    <property type="molecule type" value="Genomic_DNA"/>
</dbReference>
<accession>A0A0V0RI28</accession>
<dbReference type="AlphaFoldDB" id="A0A0V0RI28"/>
<sequence>MYVDELVLSCESIEEAKKLLQESKSLFEKGGFNVTGFVSNCSSVVGYDKTIPFRSDRKPLGRLWKTLGVLWDPKMDRPSFRQPEVSAEAQDTKRTLLSLAATIIDPLGNLTPFTIRAKMLLQLLWQEGTSWDDLLLAIVAAVWSNWKGELAVLSQVRIDRACIQCSLMELAYMDLHGFADASGSAFGAVVYLRLVHWNGKVEVRLLAAKSTVALMKKLSLPRCELMAALLCARLVAYVKREADLPIRSCFCWSDSSVALCWIRSNSQRWKPFVSNRRYCATPDNPADFASRGCPVSTLAAESLWHSGPRWLQLDEGAWPKLKISHGRTP</sequence>
<comment type="caution">
    <text evidence="1">The sequence shown here is derived from an EMBL/GenBank/DDBJ whole genome shotgun (WGS) entry which is preliminary data.</text>
</comment>
<dbReference type="InterPro" id="IPR008042">
    <property type="entry name" value="Retrotrans_Pao"/>
</dbReference>
<dbReference type="Proteomes" id="UP000054630">
    <property type="component" value="Unassembled WGS sequence"/>
</dbReference>
<evidence type="ECO:0000313" key="1">
    <source>
        <dbReference type="EMBL" id="KRX14103.1"/>
    </source>
</evidence>
<evidence type="ECO:0008006" key="3">
    <source>
        <dbReference type="Google" id="ProtNLM"/>
    </source>
</evidence>
<dbReference type="OrthoDB" id="5872779at2759"/>
<reference evidence="1 2" key="1">
    <citation type="submission" date="2015-01" db="EMBL/GenBank/DDBJ databases">
        <title>Evolution of Trichinella species and genotypes.</title>
        <authorList>
            <person name="Korhonen P.K."/>
            <person name="Edoardo P."/>
            <person name="Giuseppe L.R."/>
            <person name="Gasser R.B."/>
        </authorList>
    </citation>
    <scope>NUCLEOTIDE SEQUENCE [LARGE SCALE GENOMIC DNA]</scope>
    <source>
        <strain evidence="1">ISS37</strain>
    </source>
</reference>
<name>A0A0V0RI28_9BILA</name>
<dbReference type="PANTHER" id="PTHR47331">
    <property type="entry name" value="PHD-TYPE DOMAIN-CONTAINING PROTEIN"/>
    <property type="match status" value="1"/>
</dbReference>
<keyword evidence="2" id="KW-1185">Reference proteome</keyword>
<dbReference type="Pfam" id="PF05380">
    <property type="entry name" value="Peptidase_A17"/>
    <property type="match status" value="1"/>
</dbReference>
<proteinExistence type="predicted"/>
<organism evidence="1 2">
    <name type="scientific">Trichinella nelsoni</name>
    <dbReference type="NCBI Taxonomy" id="6336"/>
    <lineage>
        <taxon>Eukaryota</taxon>
        <taxon>Metazoa</taxon>
        <taxon>Ecdysozoa</taxon>
        <taxon>Nematoda</taxon>
        <taxon>Enoplea</taxon>
        <taxon>Dorylaimia</taxon>
        <taxon>Trichinellida</taxon>
        <taxon>Trichinellidae</taxon>
        <taxon>Trichinella</taxon>
    </lineage>
</organism>